<comment type="caution">
    <text evidence="2">The sequence shown here is derived from an EMBL/GenBank/DDBJ whole genome shotgun (WGS) entry which is preliminary data.</text>
</comment>
<evidence type="ECO:0000313" key="3">
    <source>
        <dbReference type="Proteomes" id="UP001431902"/>
    </source>
</evidence>
<proteinExistence type="predicted"/>
<evidence type="ECO:0000313" key="2">
    <source>
        <dbReference type="EMBL" id="MDI9233080.1"/>
    </source>
</evidence>
<protein>
    <submittedName>
        <fullName evidence="2">Uncharacterized protein</fullName>
    </submittedName>
</protein>
<sequence>MNSTVSKSPLGQVPAPTAQAVAPATSAKALSTLLLAAGVAALVVITDQMIDNWAETHVLASWLALWAVAVLAIGALRGVTRLLAQNLMAGLDSWSAHVAHRRADQRLWAMAQNDSRMMRDLQTAMDRADDEDTPAQDINVLMSRRAARIVKSGMHYV</sequence>
<keyword evidence="1" id="KW-0472">Membrane</keyword>
<dbReference type="RefSeq" id="WP_283223471.1">
    <property type="nucleotide sequence ID" value="NZ_JASGBH010000002.1"/>
</dbReference>
<reference evidence="2" key="1">
    <citation type="submission" date="2023-05" db="EMBL/GenBank/DDBJ databases">
        <title>Limnohabitans sp. strain HM2-2 Genome sequencing and assembly.</title>
        <authorList>
            <person name="Jung Y."/>
        </authorList>
    </citation>
    <scope>NUCLEOTIDE SEQUENCE</scope>
    <source>
        <strain evidence="2">HM2-2</strain>
    </source>
</reference>
<feature type="transmembrane region" description="Helical" evidence="1">
    <location>
        <begin position="29"/>
        <end position="46"/>
    </location>
</feature>
<evidence type="ECO:0000256" key="1">
    <source>
        <dbReference type="SAM" id="Phobius"/>
    </source>
</evidence>
<feature type="transmembrane region" description="Helical" evidence="1">
    <location>
        <begin position="58"/>
        <end position="79"/>
    </location>
</feature>
<keyword evidence="3" id="KW-1185">Reference proteome</keyword>
<keyword evidence="1" id="KW-0812">Transmembrane</keyword>
<accession>A0ABT6X4N2</accession>
<keyword evidence="1" id="KW-1133">Transmembrane helix</keyword>
<dbReference type="Proteomes" id="UP001431902">
    <property type="component" value="Unassembled WGS sequence"/>
</dbReference>
<organism evidence="2 3">
    <name type="scientific">Limnohabitans lacus</name>
    <dbReference type="NCBI Taxonomy" id="3045173"/>
    <lineage>
        <taxon>Bacteria</taxon>
        <taxon>Pseudomonadati</taxon>
        <taxon>Pseudomonadota</taxon>
        <taxon>Betaproteobacteria</taxon>
        <taxon>Burkholderiales</taxon>
        <taxon>Comamonadaceae</taxon>
        <taxon>Limnohabitans</taxon>
    </lineage>
</organism>
<name>A0ABT6X4N2_9BURK</name>
<gene>
    <name evidence="2" type="ORF">QLQ16_04430</name>
</gene>
<dbReference type="EMBL" id="JASGBH010000002">
    <property type="protein sequence ID" value="MDI9233080.1"/>
    <property type="molecule type" value="Genomic_DNA"/>
</dbReference>